<evidence type="ECO:0000313" key="9">
    <source>
        <dbReference type="Proteomes" id="UP001152320"/>
    </source>
</evidence>
<dbReference type="InterPro" id="IPR013783">
    <property type="entry name" value="Ig-like_fold"/>
</dbReference>
<accession>A0A9Q1BJI4</accession>
<feature type="domain" description="Ig-like" evidence="7">
    <location>
        <begin position="117"/>
        <end position="202"/>
    </location>
</feature>
<keyword evidence="8" id="KW-0418">Kinase</keyword>
<feature type="signal peptide" evidence="6">
    <location>
        <begin position="1"/>
        <end position="23"/>
    </location>
</feature>
<dbReference type="PANTHER" id="PTHR11640">
    <property type="entry name" value="NEPHRIN"/>
    <property type="match status" value="1"/>
</dbReference>
<keyword evidence="4" id="KW-0325">Glycoprotein</keyword>
<dbReference type="SMART" id="SM00409">
    <property type="entry name" value="IG"/>
    <property type="match status" value="1"/>
</dbReference>
<dbReference type="PROSITE" id="PS50835">
    <property type="entry name" value="IG_LIKE"/>
    <property type="match status" value="1"/>
</dbReference>
<dbReference type="InterPro" id="IPR003599">
    <property type="entry name" value="Ig_sub"/>
</dbReference>
<evidence type="ECO:0000256" key="4">
    <source>
        <dbReference type="ARBA" id="ARBA00023180"/>
    </source>
</evidence>
<proteinExistence type="predicted"/>
<evidence type="ECO:0000256" key="1">
    <source>
        <dbReference type="ARBA" id="ARBA00004479"/>
    </source>
</evidence>
<name>A0A9Q1BJI4_HOLLE</name>
<dbReference type="GO" id="GO:0005886">
    <property type="term" value="C:plasma membrane"/>
    <property type="evidence" value="ECO:0007669"/>
    <property type="project" value="TreeGrafter"/>
</dbReference>
<dbReference type="AlphaFoldDB" id="A0A9Q1BJI4"/>
<dbReference type="GO" id="GO:0005911">
    <property type="term" value="C:cell-cell junction"/>
    <property type="evidence" value="ECO:0007669"/>
    <property type="project" value="TreeGrafter"/>
</dbReference>
<dbReference type="GO" id="GO:0098609">
    <property type="term" value="P:cell-cell adhesion"/>
    <property type="evidence" value="ECO:0007669"/>
    <property type="project" value="TreeGrafter"/>
</dbReference>
<dbReference type="Gene3D" id="1.10.510.10">
    <property type="entry name" value="Transferase(Phosphotransferase) domain 1"/>
    <property type="match status" value="1"/>
</dbReference>
<dbReference type="InterPro" id="IPR051275">
    <property type="entry name" value="Cell_adhesion_signaling"/>
</dbReference>
<dbReference type="GO" id="GO:0050839">
    <property type="term" value="F:cell adhesion molecule binding"/>
    <property type="evidence" value="ECO:0007669"/>
    <property type="project" value="TreeGrafter"/>
</dbReference>
<evidence type="ECO:0000256" key="5">
    <source>
        <dbReference type="ARBA" id="ARBA00023319"/>
    </source>
</evidence>
<dbReference type="GO" id="GO:0004672">
    <property type="term" value="F:protein kinase activity"/>
    <property type="evidence" value="ECO:0007669"/>
    <property type="project" value="InterPro"/>
</dbReference>
<dbReference type="Proteomes" id="UP001152320">
    <property type="component" value="Chromosome 16"/>
</dbReference>
<comment type="caution">
    <text evidence="8">The sequence shown here is derived from an EMBL/GenBank/DDBJ whole genome shotgun (WGS) entry which is preliminary data.</text>
</comment>
<keyword evidence="8" id="KW-0808">Transferase</keyword>
<dbReference type="Pfam" id="PF07679">
    <property type="entry name" value="I-set"/>
    <property type="match status" value="1"/>
</dbReference>
<dbReference type="OrthoDB" id="6413693at2759"/>
<keyword evidence="9" id="KW-1185">Reference proteome</keyword>
<keyword evidence="3" id="KW-1015">Disulfide bond</keyword>
<gene>
    <name evidence="8" type="ORF">HOLleu_32871</name>
</gene>
<dbReference type="InterPro" id="IPR013098">
    <property type="entry name" value="Ig_I-set"/>
</dbReference>
<keyword evidence="2" id="KW-0472">Membrane</keyword>
<dbReference type="PANTHER" id="PTHR11640:SF31">
    <property type="entry name" value="IRREGULAR CHIASM C-ROUGHEST PROTEIN-RELATED"/>
    <property type="match status" value="1"/>
</dbReference>
<dbReference type="SUPFAM" id="SSF48726">
    <property type="entry name" value="Immunoglobulin"/>
    <property type="match status" value="2"/>
</dbReference>
<evidence type="ECO:0000256" key="6">
    <source>
        <dbReference type="SAM" id="SignalP"/>
    </source>
</evidence>
<protein>
    <submittedName>
        <fullName evidence="8">Tyrosine-protein kinase isoform SRK1</fullName>
    </submittedName>
</protein>
<dbReference type="EMBL" id="JAIZAY010000016">
    <property type="protein sequence ID" value="KAJ8027664.1"/>
    <property type="molecule type" value="Genomic_DNA"/>
</dbReference>
<dbReference type="InterPro" id="IPR036179">
    <property type="entry name" value="Ig-like_dom_sf"/>
</dbReference>
<evidence type="ECO:0000256" key="3">
    <source>
        <dbReference type="ARBA" id="ARBA00023157"/>
    </source>
</evidence>
<dbReference type="Gene3D" id="2.60.40.10">
    <property type="entry name" value="Immunoglobulins"/>
    <property type="match status" value="2"/>
</dbReference>
<dbReference type="InterPro" id="IPR007110">
    <property type="entry name" value="Ig-like_dom"/>
</dbReference>
<dbReference type="SUPFAM" id="SSF56112">
    <property type="entry name" value="Protein kinase-like (PK-like)"/>
    <property type="match status" value="1"/>
</dbReference>
<dbReference type="Pfam" id="PF07714">
    <property type="entry name" value="PK_Tyr_Ser-Thr"/>
    <property type="match status" value="1"/>
</dbReference>
<keyword evidence="5" id="KW-0393">Immunoglobulin domain</keyword>
<evidence type="ECO:0000256" key="2">
    <source>
        <dbReference type="ARBA" id="ARBA00023136"/>
    </source>
</evidence>
<dbReference type="InterPro" id="IPR011009">
    <property type="entry name" value="Kinase-like_dom_sf"/>
</dbReference>
<evidence type="ECO:0000259" key="7">
    <source>
        <dbReference type="PROSITE" id="PS50835"/>
    </source>
</evidence>
<sequence>MLKQSIHVIFALAFLELFRNSCSHESQDIYVKQYDSVIFDCIIDTTGTPKWKHGEDILFLGNHALGTHSREGIKLCGNYSLIIDPVTLSDEGVYECTASASTTIEKYNLTVIVPAYPFVTIEGQNGTNFVYVEENEAFIAVCHAVGSKPASKLAWYLNGHMLNNSKAKFDISINRQNNRTFDSVSTTKHSPHELTGNITCIAYGVGWRKQQATLMFATFVNPKIYLSINGIKNKTAIFVSGDQETNIVCSAKGARPRDPRKQKHKCHRKLYISYLFDYGTDRFQKQERKPSETTFSLNMLPPESIMRNEYSRESDIWVLAVAIWEIISFGKYGKHPFPEDGDKAGVCNIETKRPTSWPHLSFPFRNKSVIFDCWSKDVTLRPVLKLLKAAFEEVLGPKSLNDPVCTETNIYSSMEENMTSKPS</sequence>
<reference evidence="8" key="1">
    <citation type="submission" date="2021-10" db="EMBL/GenBank/DDBJ databases">
        <title>Tropical sea cucumber genome reveals ecological adaptation and Cuvierian tubules defense mechanism.</title>
        <authorList>
            <person name="Chen T."/>
        </authorList>
    </citation>
    <scope>NUCLEOTIDE SEQUENCE</scope>
    <source>
        <strain evidence="8">Nanhai2018</strain>
        <tissue evidence="8">Muscle</tissue>
    </source>
</reference>
<comment type="subcellular location">
    <subcellularLocation>
        <location evidence="1">Membrane</location>
        <topology evidence="1">Single-pass type I membrane protein</topology>
    </subcellularLocation>
</comment>
<organism evidence="8 9">
    <name type="scientific">Holothuria leucospilota</name>
    <name type="common">Black long sea cucumber</name>
    <name type="synonym">Mertensiothuria leucospilota</name>
    <dbReference type="NCBI Taxonomy" id="206669"/>
    <lineage>
        <taxon>Eukaryota</taxon>
        <taxon>Metazoa</taxon>
        <taxon>Echinodermata</taxon>
        <taxon>Eleutherozoa</taxon>
        <taxon>Echinozoa</taxon>
        <taxon>Holothuroidea</taxon>
        <taxon>Aspidochirotacea</taxon>
        <taxon>Aspidochirotida</taxon>
        <taxon>Holothuriidae</taxon>
        <taxon>Holothuria</taxon>
    </lineage>
</organism>
<keyword evidence="6" id="KW-0732">Signal</keyword>
<evidence type="ECO:0000313" key="8">
    <source>
        <dbReference type="EMBL" id="KAJ8027664.1"/>
    </source>
</evidence>
<dbReference type="InterPro" id="IPR001245">
    <property type="entry name" value="Ser-Thr/Tyr_kinase_cat_dom"/>
</dbReference>
<feature type="chain" id="PRO_5040512385" evidence="6">
    <location>
        <begin position="24"/>
        <end position="423"/>
    </location>
</feature>